<dbReference type="RefSeq" id="WP_013136979.1">
    <property type="nucleotide sequence ID" value="NC_014168.1"/>
</dbReference>
<dbReference type="EMBL" id="CP001958">
    <property type="protein sequence ID" value="ADG96523.1"/>
    <property type="molecule type" value="Genomic_DNA"/>
</dbReference>
<evidence type="ECO:0000313" key="2">
    <source>
        <dbReference type="Proteomes" id="UP000002247"/>
    </source>
</evidence>
<dbReference type="KEGG" id="srt:Srot_0030"/>
<dbReference type="HOGENOM" id="CLU_1481027_0_0_11"/>
<evidence type="ECO:0000313" key="1">
    <source>
        <dbReference type="EMBL" id="ADG96523.1"/>
    </source>
</evidence>
<organism evidence="1 2">
    <name type="scientific">Segniliparus rotundus (strain ATCC BAA-972 / CDC 1076 / CIP 108378 / DSM 44985 / JCM 13578)</name>
    <dbReference type="NCBI Taxonomy" id="640132"/>
    <lineage>
        <taxon>Bacteria</taxon>
        <taxon>Bacillati</taxon>
        <taxon>Actinomycetota</taxon>
        <taxon>Actinomycetes</taxon>
        <taxon>Mycobacteriales</taxon>
        <taxon>Segniliparaceae</taxon>
        <taxon>Segniliparus</taxon>
    </lineage>
</organism>
<reference evidence="1 2" key="1">
    <citation type="journal article" date="2010" name="Stand. Genomic Sci.">
        <title>Complete genome sequence of Segniliparus rotundus type strain (CDC 1076).</title>
        <authorList>
            <person name="Sikorski J."/>
            <person name="Lapidus A."/>
            <person name="Copeland A."/>
            <person name="Misra M."/>
            <person name="Glavina Del Rio T."/>
            <person name="Nolan M."/>
            <person name="Lucas S."/>
            <person name="Chen F."/>
            <person name="Tice H."/>
            <person name="Cheng J.F."/>
            <person name="Jando M."/>
            <person name="Schneider S."/>
            <person name="Bruce D."/>
            <person name="Goodwin L."/>
            <person name="Pitluck S."/>
            <person name="Liolios K."/>
            <person name="Mikhailova N."/>
            <person name="Pati A."/>
            <person name="Ivanova N."/>
            <person name="Mavromatis K."/>
            <person name="Chen A."/>
            <person name="Palaniappan K."/>
            <person name="Chertkov O."/>
            <person name="Land M."/>
            <person name="Hauser L."/>
            <person name="Chang Y.J."/>
            <person name="Jeffries C.D."/>
            <person name="Brettin T."/>
            <person name="Detter J.C."/>
            <person name="Han C."/>
            <person name="Rohde M."/>
            <person name="Goker M."/>
            <person name="Bristow J."/>
            <person name="Eisen J.A."/>
            <person name="Markowitz V."/>
            <person name="Hugenholtz P."/>
            <person name="Kyrpides N.C."/>
            <person name="Klenk H.P."/>
        </authorList>
    </citation>
    <scope>NUCLEOTIDE SEQUENCE [LARGE SCALE GENOMIC DNA]</scope>
    <source>
        <strain evidence="2">ATCC BAA-972 / CDC 1076 / CIP 108378 / DSM 44985 / JCM 13578</strain>
    </source>
</reference>
<dbReference type="STRING" id="640132.Srot_0030"/>
<proteinExistence type="predicted"/>
<dbReference type="Proteomes" id="UP000002247">
    <property type="component" value="Chromosome"/>
</dbReference>
<gene>
    <name evidence="1" type="ordered locus">Srot_0030</name>
</gene>
<dbReference type="AlphaFoldDB" id="D6Z9J6"/>
<sequence>MSRRRAKKSVWSTAHWSQRDRDEHDALVYEAWESSKRQDERTDFYLNGLIDAEQAQRGWAVEVLAHYRRNGCANGLKNHMKRCRVPMSHDGRILSKPAVVGARRTDEDGTRYYEQALIYYVTLPELREKQKESIALSKTYDETTAMFGKLIALCEAGGANTPAEAAENLGVTVEGWLLGAAA</sequence>
<name>D6Z9J6_SEGRD</name>
<accession>D6Z9J6</accession>
<keyword evidence="2" id="KW-1185">Reference proteome</keyword>
<protein>
    <submittedName>
        <fullName evidence="1">Uncharacterized protein</fullName>
    </submittedName>
</protein>